<dbReference type="RefSeq" id="WP_064513733.1">
    <property type="nucleotide sequence ID" value="NZ_LXEP01000015.1"/>
</dbReference>
<dbReference type="AlphaFoldDB" id="A0A1B7I272"/>
<evidence type="ECO:0000313" key="1">
    <source>
        <dbReference type="EMBL" id="OAT22243.1"/>
    </source>
</evidence>
<accession>A0A1B7I272</accession>
<comment type="caution">
    <text evidence="1">The sequence shown here is derived from an EMBL/GenBank/DDBJ whole genome shotgun (WGS) entry which is preliminary data.</text>
</comment>
<dbReference type="PATRIC" id="fig|1354253.4.peg.1566"/>
<organism evidence="1 2">
    <name type="scientific">Buttiauxella gaviniae ATCC 51604</name>
    <dbReference type="NCBI Taxonomy" id="1354253"/>
    <lineage>
        <taxon>Bacteria</taxon>
        <taxon>Pseudomonadati</taxon>
        <taxon>Pseudomonadota</taxon>
        <taxon>Gammaproteobacteria</taxon>
        <taxon>Enterobacterales</taxon>
        <taxon>Enterobacteriaceae</taxon>
        <taxon>Buttiauxella</taxon>
    </lineage>
</organism>
<evidence type="ECO:0000313" key="2">
    <source>
        <dbReference type="Proteomes" id="UP000078504"/>
    </source>
</evidence>
<dbReference type="EMBL" id="LXEP01000015">
    <property type="protein sequence ID" value="OAT22243.1"/>
    <property type="molecule type" value="Genomic_DNA"/>
</dbReference>
<protein>
    <submittedName>
        <fullName evidence="1">Uncharacterized protein</fullName>
    </submittedName>
</protein>
<proteinExistence type="predicted"/>
<name>A0A1B7I272_9ENTR</name>
<gene>
    <name evidence="1" type="ORF">M977_01535</name>
</gene>
<dbReference type="Proteomes" id="UP000078504">
    <property type="component" value="Unassembled WGS sequence"/>
</dbReference>
<sequence>MSKREEIKDGFSSSNRKSGLVYTKILGWIDLGHACGDDAKRLKAILFEEKDRKYFPEFNDWYFPVDYFQEMVKHLRFGLDLWAGVHAPLMVRSCLSNEMKKRIALTIMKQTAWRFEAFQATTMIAKFTDSGFSGEDLVSDLLGFYRVFGTGIDPLILAMPTTKNYALSIWDHYGPIGNFKNKEFRPLLFPQPVPPKKQTPRKGYLPSWLNYIQPLNDLNENSLSNRHYDAPKNNFFPDNNRLNEELYVSLRRKPSKEDNLLRQKNFEMPSHFYINNHKPSSPDYFHSTNNF</sequence>
<reference evidence="1 2" key="1">
    <citation type="submission" date="2016-04" db="EMBL/GenBank/DDBJ databases">
        <title>ATOL: Assembling a taxonomically balanced genome-scale reconstruction of the evolutionary history of the Enterobacteriaceae.</title>
        <authorList>
            <person name="Plunkett G.III."/>
            <person name="Neeno-Eckwall E.C."/>
            <person name="Glasner J.D."/>
            <person name="Perna N.T."/>
        </authorList>
    </citation>
    <scope>NUCLEOTIDE SEQUENCE [LARGE SCALE GENOMIC DNA]</scope>
    <source>
        <strain evidence="1 2">ATCC 51604</strain>
    </source>
</reference>